<gene>
    <name evidence="1" type="ORF">PTZ04_00765</name>
</gene>
<accession>A0ABT5UJY1</accession>
<dbReference type="Gene3D" id="3.10.20.860">
    <property type="match status" value="1"/>
</dbReference>
<sequence length="78" mass="8771">MCTFCKGKLIPATTEYIEKIENYIIVIKNVPCEKCEQCGEEYFSTDVARQIEKILNNIQTISSEITVSVINYESSAAA</sequence>
<keyword evidence="2" id="KW-1185">Reference proteome</keyword>
<name>A0ABT5UJY1_EUBLI</name>
<proteinExistence type="predicted"/>
<dbReference type="Proteomes" id="UP001215087">
    <property type="component" value="Unassembled WGS sequence"/>
</dbReference>
<dbReference type="NCBIfam" id="TIGR03831">
    <property type="entry name" value="YgiT_finger"/>
    <property type="match status" value="1"/>
</dbReference>
<reference evidence="1 2" key="1">
    <citation type="submission" date="2023-02" db="EMBL/GenBank/DDBJ databases">
        <title>Comparative genome analysis of Eubacterium limosum species.</title>
        <authorList>
            <person name="Bak J.E."/>
        </authorList>
    </citation>
    <scope>NUCLEOTIDE SEQUENCE [LARGE SCALE GENOMIC DNA]</scope>
    <source>
        <strain evidence="1 2">KGMB01548</strain>
    </source>
</reference>
<dbReference type="InterPro" id="IPR022453">
    <property type="entry name" value="Znf_MqsA-type"/>
</dbReference>
<evidence type="ECO:0000313" key="1">
    <source>
        <dbReference type="EMBL" id="MDE1468774.1"/>
    </source>
</evidence>
<protein>
    <submittedName>
        <fullName evidence="1">Type II toxin-antitoxin system MqsA family antitoxin</fullName>
    </submittedName>
</protein>
<dbReference type="CDD" id="cd12870">
    <property type="entry name" value="MqsA"/>
    <property type="match status" value="1"/>
</dbReference>
<dbReference type="RefSeq" id="WP_133966864.1">
    <property type="nucleotide sequence ID" value="NZ_JAJCLO010000002.1"/>
</dbReference>
<organism evidence="1 2">
    <name type="scientific">Eubacterium limosum</name>
    <dbReference type="NCBI Taxonomy" id="1736"/>
    <lineage>
        <taxon>Bacteria</taxon>
        <taxon>Bacillati</taxon>
        <taxon>Bacillota</taxon>
        <taxon>Clostridia</taxon>
        <taxon>Eubacteriales</taxon>
        <taxon>Eubacteriaceae</taxon>
        <taxon>Eubacterium</taxon>
    </lineage>
</organism>
<dbReference type="EMBL" id="JAQSVD010000001">
    <property type="protein sequence ID" value="MDE1468774.1"/>
    <property type="molecule type" value="Genomic_DNA"/>
</dbReference>
<comment type="caution">
    <text evidence="1">The sequence shown here is derived from an EMBL/GenBank/DDBJ whole genome shotgun (WGS) entry which is preliminary data.</text>
</comment>
<evidence type="ECO:0000313" key="2">
    <source>
        <dbReference type="Proteomes" id="UP001215087"/>
    </source>
</evidence>